<keyword evidence="3" id="KW-0804">Transcription</keyword>
<dbReference type="RefSeq" id="WP_341416611.1">
    <property type="nucleotide sequence ID" value="NZ_JBBPCC010000010.1"/>
</dbReference>
<keyword evidence="2 4" id="KW-0238">DNA-binding</keyword>
<dbReference type="PANTHER" id="PTHR47506">
    <property type="entry name" value="TRANSCRIPTIONAL REGULATORY PROTEIN"/>
    <property type="match status" value="1"/>
</dbReference>
<evidence type="ECO:0000313" key="6">
    <source>
        <dbReference type="EMBL" id="MEK8129501.1"/>
    </source>
</evidence>
<evidence type="ECO:0000256" key="1">
    <source>
        <dbReference type="ARBA" id="ARBA00023015"/>
    </source>
</evidence>
<sequence length="199" mass="22721">MNKKQLQSEQTKKKVAEAARSLFAHKGYTATSIEDIVAATGSSKGNIYYHFQSKEGLFKYLLDEWDRDWKEQWAAKEHLFQTTEEKLQGFAEHMVTNDLNHPLTKAMDEFISSGWERSDIQQEMSRYVAEHIEFNRQILQQGMDEGELNADDARTLGFILEGLMMGLGEMSKRAPNAAATLGIYRKAIQVFLHGTALVR</sequence>
<evidence type="ECO:0000256" key="4">
    <source>
        <dbReference type="PROSITE-ProRule" id="PRU00335"/>
    </source>
</evidence>
<accession>A0ABU9DKV6</accession>
<dbReference type="InterPro" id="IPR036271">
    <property type="entry name" value="Tet_transcr_reg_TetR-rel_C_sf"/>
</dbReference>
<evidence type="ECO:0000256" key="3">
    <source>
        <dbReference type="ARBA" id="ARBA00023163"/>
    </source>
</evidence>
<keyword evidence="1" id="KW-0805">Transcription regulation</keyword>
<evidence type="ECO:0000313" key="7">
    <source>
        <dbReference type="Proteomes" id="UP001469365"/>
    </source>
</evidence>
<evidence type="ECO:0000256" key="2">
    <source>
        <dbReference type="ARBA" id="ARBA00023125"/>
    </source>
</evidence>
<dbReference type="PANTHER" id="PTHR47506:SF1">
    <property type="entry name" value="HTH-TYPE TRANSCRIPTIONAL REGULATOR YJDC"/>
    <property type="match status" value="1"/>
</dbReference>
<reference evidence="6 7" key="1">
    <citation type="submission" date="2024-04" db="EMBL/GenBank/DDBJ databases">
        <title>draft genome sequnece of Paenibacillus filicis.</title>
        <authorList>
            <person name="Kim D.-U."/>
        </authorList>
    </citation>
    <scope>NUCLEOTIDE SEQUENCE [LARGE SCALE GENOMIC DNA]</scope>
    <source>
        <strain evidence="6 7">KACC14197</strain>
    </source>
</reference>
<dbReference type="Proteomes" id="UP001469365">
    <property type="component" value="Unassembled WGS sequence"/>
</dbReference>
<proteinExistence type="predicted"/>
<dbReference type="Pfam" id="PF00440">
    <property type="entry name" value="TetR_N"/>
    <property type="match status" value="1"/>
</dbReference>
<dbReference type="SUPFAM" id="SSF48498">
    <property type="entry name" value="Tetracyclin repressor-like, C-terminal domain"/>
    <property type="match status" value="1"/>
</dbReference>
<dbReference type="SUPFAM" id="SSF46689">
    <property type="entry name" value="Homeodomain-like"/>
    <property type="match status" value="1"/>
</dbReference>
<dbReference type="InterPro" id="IPR009057">
    <property type="entry name" value="Homeodomain-like_sf"/>
</dbReference>
<dbReference type="Gene3D" id="1.10.357.10">
    <property type="entry name" value="Tetracycline Repressor, domain 2"/>
    <property type="match status" value="1"/>
</dbReference>
<dbReference type="InterPro" id="IPR013571">
    <property type="entry name" value="Tscrpt_reg_QacR_C"/>
</dbReference>
<dbReference type="InterPro" id="IPR001647">
    <property type="entry name" value="HTH_TetR"/>
</dbReference>
<organism evidence="6 7">
    <name type="scientific">Paenibacillus filicis</name>
    <dbReference type="NCBI Taxonomy" id="669464"/>
    <lineage>
        <taxon>Bacteria</taxon>
        <taxon>Bacillati</taxon>
        <taxon>Bacillota</taxon>
        <taxon>Bacilli</taxon>
        <taxon>Bacillales</taxon>
        <taxon>Paenibacillaceae</taxon>
        <taxon>Paenibacillus</taxon>
    </lineage>
</organism>
<dbReference type="EMBL" id="JBBPCC010000010">
    <property type="protein sequence ID" value="MEK8129501.1"/>
    <property type="molecule type" value="Genomic_DNA"/>
</dbReference>
<protein>
    <submittedName>
        <fullName evidence="6">TetR/AcrR family transcriptional regulator</fullName>
    </submittedName>
</protein>
<comment type="caution">
    <text evidence="6">The sequence shown here is derived from an EMBL/GenBank/DDBJ whole genome shotgun (WGS) entry which is preliminary data.</text>
</comment>
<keyword evidence="7" id="KW-1185">Reference proteome</keyword>
<gene>
    <name evidence="6" type="ORF">WMW72_16470</name>
</gene>
<dbReference type="InterPro" id="IPR023772">
    <property type="entry name" value="DNA-bd_HTH_TetR-type_CS"/>
</dbReference>
<dbReference type="PRINTS" id="PR00455">
    <property type="entry name" value="HTHTETR"/>
</dbReference>
<feature type="domain" description="HTH tetR-type" evidence="5">
    <location>
        <begin position="9"/>
        <end position="69"/>
    </location>
</feature>
<feature type="DNA-binding region" description="H-T-H motif" evidence="4">
    <location>
        <begin position="32"/>
        <end position="51"/>
    </location>
</feature>
<dbReference type="PROSITE" id="PS01081">
    <property type="entry name" value="HTH_TETR_1"/>
    <property type="match status" value="1"/>
</dbReference>
<evidence type="ECO:0000259" key="5">
    <source>
        <dbReference type="PROSITE" id="PS50977"/>
    </source>
</evidence>
<dbReference type="PROSITE" id="PS50977">
    <property type="entry name" value="HTH_TETR_2"/>
    <property type="match status" value="1"/>
</dbReference>
<dbReference type="Gene3D" id="1.10.10.60">
    <property type="entry name" value="Homeodomain-like"/>
    <property type="match status" value="1"/>
</dbReference>
<name>A0ABU9DKV6_9BACL</name>
<dbReference type="Pfam" id="PF08360">
    <property type="entry name" value="TetR_C_5"/>
    <property type="match status" value="1"/>
</dbReference>